<accession>A0A7Y0R0D6</accession>
<proteinExistence type="predicted"/>
<evidence type="ECO:0000313" key="1">
    <source>
        <dbReference type="EMBL" id="NMR75460.1"/>
    </source>
</evidence>
<dbReference type="EMBL" id="JABCMA010000023">
    <property type="protein sequence ID" value="NMR75460.1"/>
    <property type="molecule type" value="Genomic_DNA"/>
</dbReference>
<sequence>MSNNSLFIRTKLGVANVFGGKTVLPSEDLLLILGARGNLIVAETGKEADALFKQVSKKMKPEKKKCFMLESGGWIHADTVGGAFISPKSGALLMTVINSDNLLAMFTPEEFSDLEGLRDAITEALLTYSEGNDLPMITWSDFK</sequence>
<gene>
    <name evidence="1" type="ORF">HKB35_17745</name>
</gene>
<comment type="caution">
    <text evidence="1">The sequence shown here is derived from an EMBL/GenBank/DDBJ whole genome shotgun (WGS) entry which is preliminary data.</text>
</comment>
<reference evidence="1 2" key="1">
    <citation type="submission" date="2020-04" db="EMBL/GenBank/DDBJ databases">
        <title>Whole-genome sequencing of Vibrio spp. from China reveals different genetic environments of blaCTX-M-14 among diverse lineages.</title>
        <authorList>
            <person name="Zheng Z."/>
            <person name="Ye L."/>
            <person name="Chen S."/>
        </authorList>
    </citation>
    <scope>NUCLEOTIDE SEQUENCE [LARGE SCALE GENOMIC DNA]</scope>
    <source>
        <strain evidence="1 2">Vb1636</strain>
    </source>
</reference>
<organism evidence="1 2">
    <name type="scientific">Vibrio alginolyticus</name>
    <dbReference type="NCBI Taxonomy" id="663"/>
    <lineage>
        <taxon>Bacteria</taxon>
        <taxon>Pseudomonadati</taxon>
        <taxon>Pseudomonadota</taxon>
        <taxon>Gammaproteobacteria</taxon>
        <taxon>Vibrionales</taxon>
        <taxon>Vibrionaceae</taxon>
        <taxon>Vibrio</taxon>
    </lineage>
</organism>
<evidence type="ECO:0000313" key="2">
    <source>
        <dbReference type="Proteomes" id="UP000565155"/>
    </source>
</evidence>
<dbReference type="AlphaFoldDB" id="A0A7Y0R0D6"/>
<protein>
    <submittedName>
        <fullName evidence="1">Uncharacterized protein</fullName>
    </submittedName>
</protein>
<dbReference type="Proteomes" id="UP000565155">
    <property type="component" value="Unassembled WGS sequence"/>
</dbReference>
<name>A0A7Y0R0D6_VIBAL</name>
<dbReference type="RefSeq" id="WP_140055052.1">
    <property type="nucleotide sequence ID" value="NZ_JABCMA010000023.1"/>
</dbReference>